<dbReference type="SUPFAM" id="SSF110296">
    <property type="entry name" value="Oligoxyloglucan reducing end-specific cellobiohydrolase"/>
    <property type="match status" value="1"/>
</dbReference>
<dbReference type="AlphaFoldDB" id="A0A076EZH0"/>
<dbReference type="PROSITE" id="PS51257">
    <property type="entry name" value="PROKAR_LIPOPROTEIN"/>
    <property type="match status" value="1"/>
</dbReference>
<dbReference type="NCBIfam" id="NF045728">
    <property type="entry name" value="glycosyl_F510_1955"/>
    <property type="match status" value="1"/>
</dbReference>
<reference evidence="2 3" key="1">
    <citation type="submission" date="2014-07" db="EMBL/GenBank/DDBJ databases">
        <title>Genome Sequence of Rhodococcus opacus Strain R7, a Biodegrader of Mono- and Polycyclic Aromatic Hydrocarbons.</title>
        <authorList>
            <person name="Di Gennaro P."/>
            <person name="Zampolli J."/>
            <person name="Presti I."/>
            <person name="Cappelletti M."/>
            <person name="D'Ursi P."/>
            <person name="Orro A."/>
            <person name="Mezzelani A."/>
            <person name="Milanesi L."/>
        </authorList>
    </citation>
    <scope>NUCLEOTIDE SEQUENCE [LARGE SCALE GENOMIC DNA]</scope>
    <source>
        <strain evidence="2 3">R7</strain>
        <plasmid evidence="2">pPDG3</plasmid>
    </source>
</reference>
<protein>
    <submittedName>
        <fullName evidence="2">Glycosyl hydrolase</fullName>
    </submittedName>
</protein>
<dbReference type="RefSeq" id="WP_128643865.1">
    <property type="nucleotide sequence ID" value="NZ_CP008950.1"/>
</dbReference>
<keyword evidence="1" id="KW-0732">Signal</keyword>
<evidence type="ECO:0000256" key="1">
    <source>
        <dbReference type="SAM" id="SignalP"/>
    </source>
</evidence>
<sequence>MPANRIARTLLSTGMAALFVLAGCSSQTDETAKPDAAVPAVDFSSELTHLHGLHVGADGAVLAGTHTGLFAIDSSGATSRVGTSDDDFMGLTGVPNSDTVFASGHPGASSSAANPLGLRSSTDGGASWMDRSLAGQVDFHALTTDGRVLLGFDGTGGLLVSTDSGTTWMPGATLSAAALAITTSGVWAVTPAGLEHSTDTARSFSTVSDAPGLVMVAGAGDALWGIDEDGYAWRSREGKDWQKRANVGAVEALTAADYDTAYAATAQSLYTLK</sequence>
<evidence type="ECO:0000313" key="2">
    <source>
        <dbReference type="EMBL" id="AII11186.1"/>
    </source>
</evidence>
<accession>A0A076EZH0</accession>
<evidence type="ECO:0000313" key="3">
    <source>
        <dbReference type="Proteomes" id="UP000028488"/>
    </source>
</evidence>
<geneLocation type="plasmid" evidence="2 3">
    <name>pPDG3</name>
</geneLocation>
<dbReference type="GO" id="GO:0016787">
    <property type="term" value="F:hydrolase activity"/>
    <property type="evidence" value="ECO:0007669"/>
    <property type="project" value="UniProtKB-KW"/>
</dbReference>
<organism evidence="2 3">
    <name type="scientific">Rhodococcus opacus</name>
    <name type="common">Nocardia opaca</name>
    <dbReference type="NCBI Taxonomy" id="37919"/>
    <lineage>
        <taxon>Bacteria</taxon>
        <taxon>Bacillati</taxon>
        <taxon>Actinomycetota</taxon>
        <taxon>Actinomycetes</taxon>
        <taxon>Mycobacteriales</taxon>
        <taxon>Nocardiaceae</taxon>
        <taxon>Rhodococcus</taxon>
    </lineage>
</organism>
<gene>
    <name evidence="2" type="ORF">EP51_44895</name>
</gene>
<dbReference type="Gene3D" id="2.130.10.10">
    <property type="entry name" value="YVTN repeat-like/Quinoprotein amine dehydrogenase"/>
    <property type="match status" value="1"/>
</dbReference>
<dbReference type="EMBL" id="CP008950">
    <property type="protein sequence ID" value="AII11186.1"/>
    <property type="molecule type" value="Genomic_DNA"/>
</dbReference>
<keyword evidence="2" id="KW-0378">Hydrolase</keyword>
<dbReference type="InterPro" id="IPR015943">
    <property type="entry name" value="WD40/YVTN_repeat-like_dom_sf"/>
</dbReference>
<feature type="signal peptide" evidence="1">
    <location>
        <begin position="1"/>
        <end position="22"/>
    </location>
</feature>
<dbReference type="Proteomes" id="UP000028488">
    <property type="component" value="Plasmid pPDG3"/>
</dbReference>
<dbReference type="InterPro" id="IPR054817">
    <property type="entry name" value="Glycosyl_F510_1955-like"/>
</dbReference>
<proteinExistence type="predicted"/>
<keyword evidence="2" id="KW-0614">Plasmid</keyword>
<feature type="chain" id="PRO_5038771401" evidence="1">
    <location>
        <begin position="23"/>
        <end position="273"/>
    </location>
</feature>
<name>A0A076EZH0_RHOOP</name>